<sequence length="237" mass="26154">MFWVLLYFTIRHVDGIVFDGQPLSKEGRKKELDSFFDYDDLAVLSGRKKELLQIFITIKKCSGFSNMLEEMRSRLTVFRSSINLYKTAEVEVANAHLAMMGSTSSSVIRYLDHAFFQKILAGALATGEDAGCTAASLDPKLDCVDQATRFQFSTKIRGKEKQDSYVQWSSRRNLPDRKALDIVHEGGGRQSSRSSRRSSRIKSGSANSTPQGSSVEGSSGATRGVKGEPQCGSKTSN</sequence>
<feature type="chain" id="PRO_5012949069" evidence="2">
    <location>
        <begin position="16"/>
        <end position="237"/>
    </location>
</feature>
<feature type="compositionally biased region" description="Polar residues" evidence="1">
    <location>
        <begin position="206"/>
        <end position="221"/>
    </location>
</feature>
<keyword evidence="4" id="KW-1185">Reference proteome</keyword>
<organism evidence="3 4">
    <name type="scientific">Serendipita indica (strain DSM 11827)</name>
    <name type="common">Root endophyte fungus</name>
    <name type="synonym">Piriformospora indica</name>
    <dbReference type="NCBI Taxonomy" id="1109443"/>
    <lineage>
        <taxon>Eukaryota</taxon>
        <taxon>Fungi</taxon>
        <taxon>Dikarya</taxon>
        <taxon>Basidiomycota</taxon>
        <taxon>Agaricomycotina</taxon>
        <taxon>Agaricomycetes</taxon>
        <taxon>Sebacinales</taxon>
        <taxon>Serendipitaceae</taxon>
        <taxon>Serendipita</taxon>
    </lineage>
</organism>
<proteinExistence type="predicted"/>
<evidence type="ECO:0000313" key="3">
    <source>
        <dbReference type="EMBL" id="CCA74476.1"/>
    </source>
</evidence>
<evidence type="ECO:0000256" key="1">
    <source>
        <dbReference type="SAM" id="MobiDB-lite"/>
    </source>
</evidence>
<comment type="caution">
    <text evidence="3">The sequence shown here is derived from an EMBL/GenBank/DDBJ whole genome shotgun (WGS) entry which is preliminary data.</text>
</comment>
<gene>
    <name evidence="3" type="ORF">PIIN_08429</name>
</gene>
<dbReference type="EMBL" id="CAFZ01000317">
    <property type="protein sequence ID" value="CCA74476.1"/>
    <property type="molecule type" value="Genomic_DNA"/>
</dbReference>
<evidence type="ECO:0000313" key="4">
    <source>
        <dbReference type="Proteomes" id="UP000007148"/>
    </source>
</evidence>
<accession>G4TT33</accession>
<dbReference type="HOGENOM" id="CLU_1171022_0_0_1"/>
<dbReference type="Proteomes" id="UP000007148">
    <property type="component" value="Unassembled WGS sequence"/>
</dbReference>
<keyword evidence="2" id="KW-0732">Signal</keyword>
<feature type="region of interest" description="Disordered" evidence="1">
    <location>
        <begin position="177"/>
        <end position="237"/>
    </location>
</feature>
<feature type="signal peptide" evidence="2">
    <location>
        <begin position="1"/>
        <end position="15"/>
    </location>
</feature>
<protein>
    <submittedName>
        <fullName evidence="3">Uncharacterized protein</fullName>
    </submittedName>
</protein>
<dbReference type="InParanoid" id="G4TT33"/>
<dbReference type="AlphaFoldDB" id="G4TT33"/>
<evidence type="ECO:0000256" key="2">
    <source>
        <dbReference type="SAM" id="SignalP"/>
    </source>
</evidence>
<feature type="compositionally biased region" description="Basic and acidic residues" evidence="1">
    <location>
        <begin position="177"/>
        <end position="187"/>
    </location>
</feature>
<reference evidence="3 4" key="1">
    <citation type="journal article" date="2011" name="PLoS Pathog.">
        <title>Endophytic Life Strategies Decoded by Genome and Transcriptome Analyses of the Mutualistic Root Symbiont Piriformospora indica.</title>
        <authorList>
            <person name="Zuccaro A."/>
            <person name="Lahrmann U."/>
            <person name="Guldener U."/>
            <person name="Langen G."/>
            <person name="Pfiffi S."/>
            <person name="Biedenkopf D."/>
            <person name="Wong P."/>
            <person name="Samans B."/>
            <person name="Grimm C."/>
            <person name="Basiewicz M."/>
            <person name="Murat C."/>
            <person name="Martin F."/>
            <person name="Kogel K.H."/>
        </authorList>
    </citation>
    <scope>NUCLEOTIDE SEQUENCE [LARGE SCALE GENOMIC DNA]</scope>
    <source>
        <strain evidence="3 4">DSM 11827</strain>
    </source>
</reference>
<name>G4TT33_SERID</name>